<evidence type="ECO:0000313" key="5">
    <source>
        <dbReference type="EMBL" id="MDQ1208317.1"/>
    </source>
</evidence>
<dbReference type="InterPro" id="IPR020449">
    <property type="entry name" value="Tscrpt_reg_AraC-type_HTH"/>
</dbReference>
<keyword evidence="1" id="KW-0805">Transcription regulation</keyword>
<dbReference type="PANTHER" id="PTHR43280">
    <property type="entry name" value="ARAC-FAMILY TRANSCRIPTIONAL REGULATOR"/>
    <property type="match status" value="1"/>
</dbReference>
<evidence type="ECO:0000256" key="1">
    <source>
        <dbReference type="ARBA" id="ARBA00023015"/>
    </source>
</evidence>
<dbReference type="SMART" id="SM00342">
    <property type="entry name" value="HTH_ARAC"/>
    <property type="match status" value="1"/>
</dbReference>
<protein>
    <submittedName>
        <fullName evidence="5">AraC family transcriptional activator of tynA and feaB</fullName>
    </submittedName>
</protein>
<dbReference type="InterPro" id="IPR035418">
    <property type="entry name" value="AraC-bd_2"/>
</dbReference>
<evidence type="ECO:0000256" key="2">
    <source>
        <dbReference type="ARBA" id="ARBA00023125"/>
    </source>
</evidence>
<reference evidence="5 6" key="1">
    <citation type="submission" date="2023-07" db="EMBL/GenBank/DDBJ databases">
        <title>Functional and genomic diversity of the sorghum phyllosphere microbiome.</title>
        <authorList>
            <person name="Shade A."/>
        </authorList>
    </citation>
    <scope>NUCLEOTIDE SEQUENCE [LARGE SCALE GENOMIC DNA]</scope>
    <source>
        <strain evidence="5 6">SORGH_AS_0887</strain>
    </source>
</reference>
<organism evidence="5 6">
    <name type="scientific">Acinetobacter baylyi</name>
    <dbReference type="NCBI Taxonomy" id="202950"/>
    <lineage>
        <taxon>Bacteria</taxon>
        <taxon>Pseudomonadati</taxon>
        <taxon>Pseudomonadota</taxon>
        <taxon>Gammaproteobacteria</taxon>
        <taxon>Moraxellales</taxon>
        <taxon>Moraxellaceae</taxon>
        <taxon>Acinetobacter</taxon>
    </lineage>
</organism>
<dbReference type="PRINTS" id="PR00032">
    <property type="entry name" value="HTHARAC"/>
</dbReference>
<keyword evidence="6" id="KW-1185">Reference proteome</keyword>
<evidence type="ECO:0000313" key="6">
    <source>
        <dbReference type="Proteomes" id="UP001233360"/>
    </source>
</evidence>
<accession>A0ABU0UUV3</accession>
<dbReference type="Pfam" id="PF14525">
    <property type="entry name" value="AraC_binding_2"/>
    <property type="match status" value="1"/>
</dbReference>
<feature type="domain" description="HTH araC/xylS-type" evidence="4">
    <location>
        <begin position="213"/>
        <end position="312"/>
    </location>
</feature>
<comment type="caution">
    <text evidence="5">The sequence shown here is derived from an EMBL/GenBank/DDBJ whole genome shotgun (WGS) entry which is preliminary data.</text>
</comment>
<keyword evidence="3" id="KW-0804">Transcription</keyword>
<evidence type="ECO:0000256" key="3">
    <source>
        <dbReference type="ARBA" id="ARBA00023163"/>
    </source>
</evidence>
<dbReference type="PROSITE" id="PS01124">
    <property type="entry name" value="HTH_ARAC_FAMILY_2"/>
    <property type="match status" value="1"/>
</dbReference>
<dbReference type="RefSeq" id="WP_307002749.1">
    <property type="nucleotide sequence ID" value="NZ_JAUTBK010000002.1"/>
</dbReference>
<name>A0ABU0UUV3_ACIBI</name>
<evidence type="ECO:0000259" key="4">
    <source>
        <dbReference type="PROSITE" id="PS01124"/>
    </source>
</evidence>
<dbReference type="Pfam" id="PF12833">
    <property type="entry name" value="HTH_18"/>
    <property type="match status" value="1"/>
</dbReference>
<dbReference type="InterPro" id="IPR009057">
    <property type="entry name" value="Homeodomain-like_sf"/>
</dbReference>
<dbReference type="InterPro" id="IPR018060">
    <property type="entry name" value="HTH_AraC"/>
</dbReference>
<dbReference type="Proteomes" id="UP001233360">
    <property type="component" value="Unassembled WGS sequence"/>
</dbReference>
<gene>
    <name evidence="5" type="ORF">QE380_001240</name>
</gene>
<sequence length="316" mass="36637">MQILSTEQINEKEKFSYWREVLCQTYTALDPVVDNISDFSGKVTSAKLGEIDVTNISSGAQKIYRTEKEIRKMPNEYYFLNLQIEGQCRMQQDGHVALIKPNEFSIVDSTHPYLNDYFSEDFKQISFRIPHALLKPYLLNPDATLTHCFTHDCGIATMAIDFLKTIASTSNEYSSFVQSKLVENLMSLVALSLGTNPDVFEKVNHAYQEQLYFQIKKYVREHLHDPELSPVTVANHFRISTRYLHKIFEQGSESFCRCLLVERLESCANQLHQFKSDSVSEIAFRSGFNDTSHFSKVFKQYFNQSPRDYRKQLINP</sequence>
<keyword evidence="2" id="KW-0238">DNA-binding</keyword>
<dbReference type="Gene3D" id="1.10.10.60">
    <property type="entry name" value="Homeodomain-like"/>
    <property type="match status" value="2"/>
</dbReference>
<proteinExistence type="predicted"/>
<dbReference type="SUPFAM" id="SSF46689">
    <property type="entry name" value="Homeodomain-like"/>
    <property type="match status" value="1"/>
</dbReference>
<dbReference type="EMBL" id="JAUTBK010000002">
    <property type="protein sequence ID" value="MDQ1208317.1"/>
    <property type="molecule type" value="Genomic_DNA"/>
</dbReference>
<dbReference type="PANTHER" id="PTHR43280:SF31">
    <property type="entry name" value="TRANSCRIPTIONAL REGULATORY PROTEIN"/>
    <property type="match status" value="1"/>
</dbReference>